<evidence type="ECO:0000256" key="7">
    <source>
        <dbReference type="ARBA" id="ARBA00023136"/>
    </source>
</evidence>
<dbReference type="EMBL" id="JBHTEF010000001">
    <property type="protein sequence ID" value="MFC7580516.1"/>
    <property type="molecule type" value="Genomic_DNA"/>
</dbReference>
<feature type="transmembrane region" description="Helical" evidence="8">
    <location>
        <begin position="142"/>
        <end position="164"/>
    </location>
</feature>
<evidence type="ECO:0000256" key="5">
    <source>
        <dbReference type="ARBA" id="ARBA00022692"/>
    </source>
</evidence>
<feature type="transmembrane region" description="Helical" evidence="8">
    <location>
        <begin position="386"/>
        <end position="419"/>
    </location>
</feature>
<evidence type="ECO:0000313" key="10">
    <source>
        <dbReference type="Proteomes" id="UP001596527"/>
    </source>
</evidence>
<proteinExistence type="inferred from homology"/>
<evidence type="ECO:0000313" key="9">
    <source>
        <dbReference type="EMBL" id="MFC7580516.1"/>
    </source>
</evidence>
<evidence type="ECO:0000256" key="6">
    <source>
        <dbReference type="ARBA" id="ARBA00022989"/>
    </source>
</evidence>
<keyword evidence="5 8" id="KW-0812">Transmembrane</keyword>
<dbReference type="InterPro" id="IPR002549">
    <property type="entry name" value="AI-2E-like"/>
</dbReference>
<reference evidence="10" key="1">
    <citation type="journal article" date="2019" name="Int. J. Syst. Evol. Microbiol.">
        <title>The Global Catalogue of Microorganisms (GCM) 10K type strain sequencing project: providing services to taxonomists for standard genome sequencing and annotation.</title>
        <authorList>
            <consortium name="The Broad Institute Genomics Platform"/>
            <consortium name="The Broad Institute Genome Sequencing Center for Infectious Disease"/>
            <person name="Wu L."/>
            <person name="Ma J."/>
        </authorList>
    </citation>
    <scope>NUCLEOTIDE SEQUENCE [LARGE SCALE GENOMIC DNA]</scope>
    <source>
        <strain evidence="10">CCUG 56698</strain>
    </source>
</reference>
<feature type="transmembrane region" description="Helical" evidence="8">
    <location>
        <begin position="239"/>
        <end position="258"/>
    </location>
</feature>
<comment type="caution">
    <text evidence="9">The sequence shown here is derived from an EMBL/GenBank/DDBJ whole genome shotgun (WGS) entry which is preliminary data.</text>
</comment>
<comment type="subcellular location">
    <subcellularLocation>
        <location evidence="1">Cell membrane</location>
        <topology evidence="1">Multi-pass membrane protein</topology>
    </subcellularLocation>
</comment>
<keyword evidence="7 8" id="KW-0472">Membrane</keyword>
<organism evidence="9 10">
    <name type="scientific">Schaalia naturae</name>
    <dbReference type="NCBI Taxonomy" id="635203"/>
    <lineage>
        <taxon>Bacteria</taxon>
        <taxon>Bacillati</taxon>
        <taxon>Actinomycetota</taxon>
        <taxon>Actinomycetes</taxon>
        <taxon>Actinomycetales</taxon>
        <taxon>Actinomycetaceae</taxon>
        <taxon>Schaalia</taxon>
    </lineage>
</organism>
<evidence type="ECO:0000256" key="2">
    <source>
        <dbReference type="ARBA" id="ARBA00009773"/>
    </source>
</evidence>
<feature type="transmembrane region" description="Helical" evidence="8">
    <location>
        <begin position="279"/>
        <end position="299"/>
    </location>
</feature>
<evidence type="ECO:0000256" key="8">
    <source>
        <dbReference type="SAM" id="Phobius"/>
    </source>
</evidence>
<keyword evidence="10" id="KW-1185">Reference proteome</keyword>
<keyword evidence="6 8" id="KW-1133">Transmembrane helix</keyword>
<sequence length="440" mass="46961">MSDTPSCRPSLGAARGRLSQSVRATARWMSTRMAAPSPLVRGLAQTEPVARRTRRMGSAFQPSPSRFPRAAANRRPPAVLPEWLQRWGWGSWAVIGIAIVVSGVIYLVVHVSAVFVGVFIALLVTAMLNPVVNLLDRWMNRWLAVALALLAFLAIFGGLMTMVVTSVAGQWTNVASQFGNGIDMIIEFLQSLPFHITLTHEEVTAWVSQTIDKGAAYLQENWGTLVGDVLSNVSGVAEVFTILALVIFTTIFFLHSGARMWRWFLNLLPSRNREVTHRAASAGWVTFSGYARGTVIVAATDGLLAGIFLQIIQVPLAPALGVLVFIGAFIPLIGAPTAMVIAMIVALASGGALQAALVGVGIAAIGQLEGHVLQPLIMGHQVSLHPLVVALGVAVGTLTAGILGAVIATPIIGVIWAVFTELHDFDPPIEGPLPDFSRDR</sequence>
<feature type="transmembrane region" description="Helical" evidence="8">
    <location>
        <begin position="115"/>
        <end position="135"/>
    </location>
</feature>
<dbReference type="PANTHER" id="PTHR21716">
    <property type="entry name" value="TRANSMEMBRANE PROTEIN"/>
    <property type="match status" value="1"/>
</dbReference>
<gene>
    <name evidence="9" type="ORF">ACFQWG_04710</name>
</gene>
<dbReference type="PANTHER" id="PTHR21716:SF53">
    <property type="entry name" value="PERMEASE PERM-RELATED"/>
    <property type="match status" value="1"/>
</dbReference>
<protein>
    <submittedName>
        <fullName evidence="9">AI-2E family transporter</fullName>
    </submittedName>
</protein>
<feature type="transmembrane region" description="Helical" evidence="8">
    <location>
        <begin position="311"/>
        <end position="333"/>
    </location>
</feature>
<dbReference type="Pfam" id="PF01594">
    <property type="entry name" value="AI-2E_transport"/>
    <property type="match status" value="1"/>
</dbReference>
<keyword evidence="4" id="KW-1003">Cell membrane</keyword>
<feature type="transmembrane region" description="Helical" evidence="8">
    <location>
        <begin position="89"/>
        <end position="109"/>
    </location>
</feature>
<comment type="similarity">
    <text evidence="2">Belongs to the autoinducer-2 exporter (AI-2E) (TC 2.A.86) family.</text>
</comment>
<name>A0ABW2SK53_9ACTO</name>
<accession>A0ABW2SK53</accession>
<dbReference type="Proteomes" id="UP001596527">
    <property type="component" value="Unassembled WGS sequence"/>
</dbReference>
<dbReference type="RefSeq" id="WP_380972606.1">
    <property type="nucleotide sequence ID" value="NZ_JBHTEF010000001.1"/>
</dbReference>
<feature type="transmembrane region" description="Helical" evidence="8">
    <location>
        <begin position="340"/>
        <end position="366"/>
    </location>
</feature>
<evidence type="ECO:0000256" key="3">
    <source>
        <dbReference type="ARBA" id="ARBA00022448"/>
    </source>
</evidence>
<evidence type="ECO:0000256" key="1">
    <source>
        <dbReference type="ARBA" id="ARBA00004651"/>
    </source>
</evidence>
<keyword evidence="3" id="KW-0813">Transport</keyword>
<evidence type="ECO:0000256" key="4">
    <source>
        <dbReference type="ARBA" id="ARBA00022475"/>
    </source>
</evidence>